<evidence type="ECO:0000256" key="1">
    <source>
        <dbReference type="ARBA" id="ARBA00022630"/>
    </source>
</evidence>
<proteinExistence type="inferred from homology"/>
<comment type="caution">
    <text evidence="7">The sequence shown here is derived from an EMBL/GenBank/DDBJ whole genome shotgun (WGS) entry which is preliminary data.</text>
</comment>
<dbReference type="RefSeq" id="WP_344418015.1">
    <property type="nucleotide sequence ID" value="NZ_BAAAQK010000009.1"/>
</dbReference>
<keyword evidence="3" id="KW-0560">Oxidoreductase</keyword>
<reference evidence="7 8" key="1">
    <citation type="journal article" date="2019" name="Int. J. Syst. Evol. Microbiol.">
        <title>The Global Catalogue of Microorganisms (GCM) 10K type strain sequencing project: providing services to taxonomists for standard genome sequencing and annotation.</title>
        <authorList>
            <consortium name="The Broad Institute Genomics Platform"/>
            <consortium name="The Broad Institute Genome Sequencing Center for Infectious Disease"/>
            <person name="Wu L."/>
            <person name="Ma J."/>
        </authorList>
    </citation>
    <scope>NUCLEOTIDE SEQUENCE [LARGE SCALE GENOMIC DNA]</scope>
    <source>
        <strain evidence="7 8">JCM 16009</strain>
    </source>
</reference>
<comment type="similarity">
    <text evidence="5">Belongs to the NtaA/SnaA/DszA monooxygenase family.</text>
</comment>
<dbReference type="PANTHER" id="PTHR30011:SF16">
    <property type="entry name" value="C2H2 FINGER DOMAIN TRANSCRIPTION FACTOR (EUROFUNG)-RELATED"/>
    <property type="match status" value="1"/>
</dbReference>
<dbReference type="InterPro" id="IPR036661">
    <property type="entry name" value="Luciferase-like_sf"/>
</dbReference>
<accession>A0ABN2N726</accession>
<evidence type="ECO:0000256" key="5">
    <source>
        <dbReference type="ARBA" id="ARBA00033748"/>
    </source>
</evidence>
<dbReference type="SUPFAM" id="SSF51679">
    <property type="entry name" value="Bacterial luciferase-like"/>
    <property type="match status" value="1"/>
</dbReference>
<dbReference type="Gene3D" id="3.20.20.30">
    <property type="entry name" value="Luciferase-like domain"/>
    <property type="match status" value="1"/>
</dbReference>
<dbReference type="EMBL" id="BAAAQK010000009">
    <property type="protein sequence ID" value="GAA1852484.1"/>
    <property type="molecule type" value="Genomic_DNA"/>
</dbReference>
<dbReference type="PANTHER" id="PTHR30011">
    <property type="entry name" value="ALKANESULFONATE MONOOXYGENASE-RELATED"/>
    <property type="match status" value="1"/>
</dbReference>
<feature type="domain" description="Luciferase-like" evidence="6">
    <location>
        <begin position="22"/>
        <end position="342"/>
    </location>
</feature>
<keyword evidence="2" id="KW-0288">FMN</keyword>
<organism evidence="7 8">
    <name type="scientific">Pseudonocardia ailaonensis</name>
    <dbReference type="NCBI Taxonomy" id="367279"/>
    <lineage>
        <taxon>Bacteria</taxon>
        <taxon>Bacillati</taxon>
        <taxon>Actinomycetota</taxon>
        <taxon>Actinomycetes</taxon>
        <taxon>Pseudonocardiales</taxon>
        <taxon>Pseudonocardiaceae</taxon>
        <taxon>Pseudonocardia</taxon>
    </lineage>
</organism>
<sequence length="397" mass="42879">MHLNLNLRARGFHRAAWRHPDARPEAITDVGFVTELVRECEAAAFDAVFLADTPVLREPPLSQPLEPFSLLAAVAAGTSRIGLIGTVSATYTEPGEAAARLASLDLLSGGRLGVNVVTNAGDEVARNFGSDAHPEHADRYANAARFLDHLQRTWAGGRRSPQGEPVIVQAGASDRGRDLAGRYAEAVYTGSSTVDDGVAFRTDVLGRAERAGRPAGSVKILPGLIPYVGRTEREARDLEAELEALAVRGVDPVVRLGELLGLDLAPYDPDGPVPLDAVPTVAEYRGAVSRFVRLRTIVERERPTIRALAERAERSMNNVHWTVAGTGTQIADQLEHWWRAGAADGFNLLVPLHPAGLTAFTEQVVPELRRRGLVRDRYTTSTLRGHLGLRVPQPVPA</sequence>
<dbReference type="InterPro" id="IPR051260">
    <property type="entry name" value="Diverse_substr_monoxygenases"/>
</dbReference>
<protein>
    <submittedName>
        <fullName evidence="7">LLM class flavin-dependent oxidoreductase</fullName>
    </submittedName>
</protein>
<evidence type="ECO:0000259" key="6">
    <source>
        <dbReference type="Pfam" id="PF00296"/>
    </source>
</evidence>
<dbReference type="InterPro" id="IPR016215">
    <property type="entry name" value="NTA_MOA"/>
</dbReference>
<evidence type="ECO:0000256" key="2">
    <source>
        <dbReference type="ARBA" id="ARBA00022643"/>
    </source>
</evidence>
<evidence type="ECO:0000313" key="7">
    <source>
        <dbReference type="EMBL" id="GAA1852484.1"/>
    </source>
</evidence>
<evidence type="ECO:0000256" key="4">
    <source>
        <dbReference type="ARBA" id="ARBA00023033"/>
    </source>
</evidence>
<keyword evidence="1" id="KW-0285">Flavoprotein</keyword>
<evidence type="ECO:0000313" key="8">
    <source>
        <dbReference type="Proteomes" id="UP001500449"/>
    </source>
</evidence>
<keyword evidence="8" id="KW-1185">Reference proteome</keyword>
<dbReference type="InterPro" id="IPR011251">
    <property type="entry name" value="Luciferase-like_dom"/>
</dbReference>
<gene>
    <name evidence="7" type="ORF">GCM10009836_35710</name>
</gene>
<dbReference type="Pfam" id="PF00296">
    <property type="entry name" value="Bac_luciferase"/>
    <property type="match status" value="1"/>
</dbReference>
<evidence type="ECO:0000256" key="3">
    <source>
        <dbReference type="ARBA" id="ARBA00023002"/>
    </source>
</evidence>
<dbReference type="Proteomes" id="UP001500449">
    <property type="component" value="Unassembled WGS sequence"/>
</dbReference>
<name>A0ABN2N726_9PSEU</name>
<keyword evidence="4" id="KW-0503">Monooxygenase</keyword>
<dbReference type="PIRSF" id="PIRSF000337">
    <property type="entry name" value="NTA_MOA"/>
    <property type="match status" value="1"/>
</dbReference>